<proteinExistence type="predicted"/>
<gene>
    <name evidence="1" type="ORF">FPLFYP42_02583</name>
</gene>
<protein>
    <submittedName>
        <fullName evidence="1">Uncharacterized protein</fullName>
    </submittedName>
</protein>
<sequence length="179" mass="20073">MEKRRWRTRLIVVAVLAVLVLVFGPKKLGWLVPGPDEAVTGYVMYELFSGSGAHDPAGEGLEELRTVLDDTWVLWWGVSNSIPMKDREDHPFWLEIYTEERIPAATFCLGSDGLLYAGKLRFRPLNADLRAALEPLAEQWEQEHKNGGDGSPASSICNRFIQYLDSLRIHPAGIGVPTR</sequence>
<dbReference type="EMBL" id="CACRUB010000046">
    <property type="protein sequence ID" value="VYU51087.1"/>
    <property type="molecule type" value="Genomic_DNA"/>
</dbReference>
<evidence type="ECO:0000313" key="1">
    <source>
        <dbReference type="EMBL" id="VYU51087.1"/>
    </source>
</evidence>
<name>A0A6N3FFT6_FLAPL</name>
<organism evidence="1">
    <name type="scientific">Flavonifractor plautii</name>
    <name type="common">Fusobacterium plautii</name>
    <dbReference type="NCBI Taxonomy" id="292800"/>
    <lineage>
        <taxon>Bacteria</taxon>
        <taxon>Bacillati</taxon>
        <taxon>Bacillota</taxon>
        <taxon>Clostridia</taxon>
        <taxon>Eubacteriales</taxon>
        <taxon>Oscillospiraceae</taxon>
        <taxon>Flavonifractor</taxon>
    </lineage>
</organism>
<dbReference type="RefSeq" id="WP_195446301.1">
    <property type="nucleotide sequence ID" value="NZ_CACRUB010000046.1"/>
</dbReference>
<dbReference type="AlphaFoldDB" id="A0A6N3FFT6"/>
<reference evidence="1" key="1">
    <citation type="submission" date="2019-11" db="EMBL/GenBank/DDBJ databases">
        <authorList>
            <person name="Feng L."/>
        </authorList>
    </citation>
    <scope>NUCLEOTIDE SEQUENCE</scope>
    <source>
        <strain evidence="1">FplautiiLFYP42</strain>
    </source>
</reference>
<accession>A0A6N3FFT6</accession>